<dbReference type="Pfam" id="PF11297">
    <property type="entry name" value="DUF3098"/>
    <property type="match status" value="1"/>
</dbReference>
<name>A0A3S2XYX2_9SPHI</name>
<dbReference type="RefSeq" id="WP_127707503.1">
    <property type="nucleotide sequence ID" value="NZ_SACK01000009.1"/>
</dbReference>
<keyword evidence="1" id="KW-1133">Transmembrane helix</keyword>
<dbReference type="EMBL" id="SACK01000009">
    <property type="protein sequence ID" value="RVT98249.1"/>
    <property type="molecule type" value="Genomic_DNA"/>
</dbReference>
<sequence>MAQKVTKPTTPFKTQPTPANNTPVNFIFDKANYTVFIIAIAVVALGFFLMSGTTDIYSTTKIVVAPVVVLIGFGIGFYAILRKPASKA</sequence>
<evidence type="ECO:0000313" key="3">
    <source>
        <dbReference type="Proteomes" id="UP000282759"/>
    </source>
</evidence>
<feature type="transmembrane region" description="Helical" evidence="1">
    <location>
        <begin position="31"/>
        <end position="50"/>
    </location>
</feature>
<organism evidence="2 3">
    <name type="scientific">Mucilaginibacter limnophilus</name>
    <dbReference type="NCBI Taxonomy" id="1932778"/>
    <lineage>
        <taxon>Bacteria</taxon>
        <taxon>Pseudomonadati</taxon>
        <taxon>Bacteroidota</taxon>
        <taxon>Sphingobacteriia</taxon>
        <taxon>Sphingobacteriales</taxon>
        <taxon>Sphingobacteriaceae</taxon>
        <taxon>Mucilaginibacter</taxon>
    </lineage>
</organism>
<feature type="transmembrane region" description="Helical" evidence="1">
    <location>
        <begin position="62"/>
        <end position="81"/>
    </location>
</feature>
<reference evidence="2 3" key="1">
    <citation type="submission" date="2019-01" db="EMBL/GenBank/DDBJ databases">
        <authorList>
            <person name="Chen W.-M."/>
        </authorList>
    </citation>
    <scope>NUCLEOTIDE SEQUENCE [LARGE SCALE GENOMIC DNA]</scope>
    <source>
        <strain evidence="2 3">YBJ-36</strain>
    </source>
</reference>
<protein>
    <submittedName>
        <fullName evidence="2">DUF3098 domain-containing protein</fullName>
    </submittedName>
</protein>
<keyword evidence="1" id="KW-0812">Transmembrane</keyword>
<comment type="caution">
    <text evidence="2">The sequence shown here is derived from an EMBL/GenBank/DDBJ whole genome shotgun (WGS) entry which is preliminary data.</text>
</comment>
<keyword evidence="1" id="KW-0472">Membrane</keyword>
<accession>A0A3S2XYX2</accession>
<dbReference type="AlphaFoldDB" id="A0A3S2XYX2"/>
<dbReference type="OrthoDB" id="963379at2"/>
<dbReference type="InterPro" id="IPR021448">
    <property type="entry name" value="DUF3098"/>
</dbReference>
<evidence type="ECO:0000256" key="1">
    <source>
        <dbReference type="SAM" id="Phobius"/>
    </source>
</evidence>
<dbReference type="Proteomes" id="UP000282759">
    <property type="component" value="Unassembled WGS sequence"/>
</dbReference>
<gene>
    <name evidence="2" type="ORF">EOD41_17930</name>
</gene>
<proteinExistence type="predicted"/>
<evidence type="ECO:0000313" key="2">
    <source>
        <dbReference type="EMBL" id="RVT98249.1"/>
    </source>
</evidence>
<keyword evidence="3" id="KW-1185">Reference proteome</keyword>